<dbReference type="SUPFAM" id="SSF57850">
    <property type="entry name" value="RING/U-box"/>
    <property type="match status" value="1"/>
</dbReference>
<gene>
    <name evidence="7" type="ORF">CLO192961_LOCUS329115</name>
</gene>
<name>A0ABY6URT5_BIOOC</name>
<sequence length="849" mass="94954">MESNPIIVLPGQPEYDPENPTVHSSVCCDGPGCSNNQSYIKGIRYKCAVCENIDFCGNCFSSEDNSHDRSHTLLRCVSICIFAQKEDHAKIKEALPAASFHTITVDDLKSQVHEQLDSEEEEELGEEEEEETDMEPSTQIQTIEDTPSGPYVVEYVIKEGGVVEKHFRPIHPTGTDKHEGQAEPEKGVILHDFLTADGLIAPDSYNYGTKPQFYELLAARQPASRVIDLTPGTGQERLKCTIRVINLNEPPEYEALSYTWYRTPSDRPTIDTWSSQEEEDHRNTRRWDLSIPMFVDDDKFIGISPGLRDALRALRHPTETRVLWVDQLCIDQSSTKEREIQVRYMSHVYSRSQRVVLWVGEEELNTGAAFRILQSLGTYLTKVPRPPTPNLQTLSHIPDLADVPDLSADSEGWRAIHDIFRRPVFQRGWVVQEVTRGSEVRIKCGRHEISWAKMMSVVYPLSKFLPVFLDTTKETMDTAPRPDLLLGMDETRTNFWRMGSNGRLFNSLHATKQFKTSVPHDKIYSLIGLREPAFDIRPRYEQSIMDVCIDTTKWILTNEKNFSICVLNQRDEDHDFENSAWPSWVPNYADSLSLPVSLSHGRRYKAASGSAASVSWPVKERPNTMEALSYKCSTVDAVAIIPPTDLGFAGTLTFFAMLAESLGPHYPGSMTTAEAFLRTCSANSSEDLSPISTEELSSLAFWLSSFVDEVMAGDEQVAAKFQSPFFLDIAKMGQMAPTVEETLSGDFTDSSVTLNVSTITGQRTLFTTSDGYLGLGPVAMAPGDAVYVIAGGCTPFILRERPSDATSSGEKTAEADLEYSLIGEAYVHGLMDGEITKRDGMEWSTVRIS</sequence>
<dbReference type="Pfam" id="PF26639">
    <property type="entry name" value="Het-6_barrel"/>
    <property type="match status" value="1"/>
</dbReference>
<dbReference type="InterPro" id="IPR010730">
    <property type="entry name" value="HET"/>
</dbReference>
<dbReference type="EMBL" id="CABFNS010000851">
    <property type="protein sequence ID" value="VUC32867.1"/>
    <property type="molecule type" value="Genomic_DNA"/>
</dbReference>
<feature type="compositionally biased region" description="Acidic residues" evidence="5">
    <location>
        <begin position="117"/>
        <end position="134"/>
    </location>
</feature>
<dbReference type="InterPro" id="IPR000433">
    <property type="entry name" value="Znf_ZZ"/>
</dbReference>
<reference evidence="7 8" key="1">
    <citation type="submission" date="2019-06" db="EMBL/GenBank/DDBJ databases">
        <authorList>
            <person name="Broberg M."/>
        </authorList>
    </citation>
    <scope>NUCLEOTIDE SEQUENCE [LARGE SCALE GENOMIC DNA]</scope>
</reference>
<keyword evidence="2 4" id="KW-0863">Zinc-finger</keyword>
<feature type="compositionally biased region" description="Polar residues" evidence="5">
    <location>
        <begin position="135"/>
        <end position="145"/>
    </location>
</feature>
<dbReference type="Pfam" id="PF06985">
    <property type="entry name" value="HET"/>
    <property type="match status" value="1"/>
</dbReference>
<organism evidence="7 8">
    <name type="scientific">Bionectria ochroleuca</name>
    <name type="common">Gliocladium roseum</name>
    <dbReference type="NCBI Taxonomy" id="29856"/>
    <lineage>
        <taxon>Eukaryota</taxon>
        <taxon>Fungi</taxon>
        <taxon>Dikarya</taxon>
        <taxon>Ascomycota</taxon>
        <taxon>Pezizomycotina</taxon>
        <taxon>Sordariomycetes</taxon>
        <taxon>Hypocreomycetidae</taxon>
        <taxon>Hypocreales</taxon>
        <taxon>Bionectriaceae</taxon>
        <taxon>Clonostachys</taxon>
    </lineage>
</organism>
<protein>
    <recommendedName>
        <fullName evidence="6">ZZ-type domain-containing protein</fullName>
    </recommendedName>
</protein>
<dbReference type="PANTHER" id="PTHR24148">
    <property type="entry name" value="ANKYRIN REPEAT DOMAIN-CONTAINING PROTEIN 39 HOMOLOG-RELATED"/>
    <property type="match status" value="1"/>
</dbReference>
<feature type="domain" description="ZZ-type" evidence="6">
    <location>
        <begin position="28"/>
        <end position="81"/>
    </location>
</feature>
<evidence type="ECO:0000256" key="3">
    <source>
        <dbReference type="ARBA" id="ARBA00022833"/>
    </source>
</evidence>
<accession>A0ABY6URT5</accession>
<keyword evidence="3" id="KW-0862">Zinc</keyword>
<dbReference type="Proteomes" id="UP000766486">
    <property type="component" value="Unassembled WGS sequence"/>
</dbReference>
<evidence type="ECO:0000259" key="6">
    <source>
        <dbReference type="PROSITE" id="PS50135"/>
    </source>
</evidence>
<keyword evidence="1" id="KW-0479">Metal-binding</keyword>
<evidence type="ECO:0000256" key="2">
    <source>
        <dbReference type="ARBA" id="ARBA00022771"/>
    </source>
</evidence>
<dbReference type="Gene3D" id="3.30.60.90">
    <property type="match status" value="1"/>
</dbReference>
<evidence type="ECO:0000256" key="1">
    <source>
        <dbReference type="ARBA" id="ARBA00022723"/>
    </source>
</evidence>
<keyword evidence="8" id="KW-1185">Reference proteome</keyword>
<dbReference type="InterPro" id="IPR043145">
    <property type="entry name" value="Znf_ZZ_sf"/>
</dbReference>
<evidence type="ECO:0000313" key="7">
    <source>
        <dbReference type="EMBL" id="VUC32867.1"/>
    </source>
</evidence>
<proteinExistence type="predicted"/>
<dbReference type="PROSITE" id="PS50135">
    <property type="entry name" value="ZF_ZZ_2"/>
    <property type="match status" value="1"/>
</dbReference>
<feature type="region of interest" description="Disordered" evidence="5">
    <location>
        <begin position="113"/>
        <end position="145"/>
    </location>
</feature>
<evidence type="ECO:0000256" key="5">
    <source>
        <dbReference type="SAM" id="MobiDB-lite"/>
    </source>
</evidence>
<dbReference type="InterPro" id="IPR052895">
    <property type="entry name" value="HetReg/Transcr_Mod"/>
</dbReference>
<evidence type="ECO:0000313" key="8">
    <source>
        <dbReference type="Proteomes" id="UP000766486"/>
    </source>
</evidence>
<evidence type="ECO:0000256" key="4">
    <source>
        <dbReference type="PROSITE-ProRule" id="PRU00228"/>
    </source>
</evidence>
<comment type="caution">
    <text evidence="7">The sequence shown here is derived from an EMBL/GenBank/DDBJ whole genome shotgun (WGS) entry which is preliminary data.</text>
</comment>
<dbReference type="CDD" id="cd02249">
    <property type="entry name" value="ZZ"/>
    <property type="match status" value="1"/>
</dbReference>
<dbReference type="PANTHER" id="PTHR24148:SF64">
    <property type="entry name" value="HETEROKARYON INCOMPATIBILITY DOMAIN-CONTAINING PROTEIN"/>
    <property type="match status" value="1"/>
</dbReference>